<dbReference type="SUPFAM" id="SSF52540">
    <property type="entry name" value="P-loop containing nucleoside triphosphate hydrolases"/>
    <property type="match status" value="1"/>
</dbReference>
<dbReference type="InterPro" id="IPR027417">
    <property type="entry name" value="P-loop_NTPase"/>
</dbReference>
<dbReference type="Proteomes" id="UP000677668">
    <property type="component" value="Chromosome 1"/>
</dbReference>
<comment type="similarity">
    <text evidence="1">Belongs to the GSP E family.</text>
</comment>
<dbReference type="Pfam" id="PF00437">
    <property type="entry name" value="T2SSE"/>
    <property type="match status" value="1"/>
</dbReference>
<dbReference type="CDD" id="cd01131">
    <property type="entry name" value="PilT"/>
    <property type="match status" value="1"/>
</dbReference>
<proteinExistence type="inferred from homology"/>
<evidence type="ECO:0000313" key="4">
    <source>
        <dbReference type="EMBL" id="QUV94302.1"/>
    </source>
</evidence>
<name>A0ABX8B015_9BACT</name>
<feature type="region of interest" description="Disordered" evidence="2">
    <location>
        <begin position="373"/>
        <end position="414"/>
    </location>
</feature>
<dbReference type="NCBIfam" id="TIGR01420">
    <property type="entry name" value="pilT_fam"/>
    <property type="match status" value="1"/>
</dbReference>
<dbReference type="Gene3D" id="3.30.450.90">
    <property type="match status" value="1"/>
</dbReference>
<dbReference type="PANTHER" id="PTHR30486">
    <property type="entry name" value="TWITCHING MOTILITY PROTEIN PILT"/>
    <property type="match status" value="1"/>
</dbReference>
<dbReference type="InterPro" id="IPR050921">
    <property type="entry name" value="T4SS_GSP_E_ATPase"/>
</dbReference>
<dbReference type="RefSeq" id="WP_211422605.1">
    <property type="nucleotide sequence ID" value="NZ_CP072642.1"/>
</dbReference>
<evidence type="ECO:0000256" key="2">
    <source>
        <dbReference type="SAM" id="MobiDB-lite"/>
    </source>
</evidence>
<dbReference type="SMART" id="SM00382">
    <property type="entry name" value="AAA"/>
    <property type="match status" value="1"/>
</dbReference>
<dbReference type="PANTHER" id="PTHR30486:SF16">
    <property type="entry name" value="TWITCHING MOTILITY PROTEIN PILT"/>
    <property type="match status" value="1"/>
</dbReference>
<dbReference type="InterPro" id="IPR003593">
    <property type="entry name" value="AAA+_ATPase"/>
</dbReference>
<evidence type="ECO:0000259" key="3">
    <source>
        <dbReference type="SMART" id="SM00382"/>
    </source>
</evidence>
<protein>
    <submittedName>
        <fullName evidence="4">PilT/PilU family type 4a pilus ATPase</fullName>
    </submittedName>
</protein>
<evidence type="ECO:0000256" key="1">
    <source>
        <dbReference type="ARBA" id="ARBA00006611"/>
    </source>
</evidence>
<dbReference type="InterPro" id="IPR006321">
    <property type="entry name" value="PilT/PilU"/>
</dbReference>
<feature type="domain" description="AAA+ ATPase" evidence="3">
    <location>
        <begin position="140"/>
        <end position="346"/>
    </location>
</feature>
<keyword evidence="5" id="KW-1185">Reference proteome</keyword>
<dbReference type="EMBL" id="CP072642">
    <property type="protein sequence ID" value="QUV94302.1"/>
    <property type="molecule type" value="Genomic_DNA"/>
</dbReference>
<dbReference type="Gene3D" id="3.40.50.300">
    <property type="entry name" value="P-loop containing nucleotide triphosphate hydrolases"/>
    <property type="match status" value="1"/>
</dbReference>
<sequence>MSAPNQLSHVQQSFNQVLQMMLSVSDKVSDLIFSPGRPPQVELVGQLRAVKIQGLEQLTPQHTHAFAQVLLANNPANLEKLEKFGSVDLSYSVPGHSRFRVNIFKQRGTEAIVMRVIPNRIPTLEDLGLPPQLRQIADLKNGIVLVTGPTGSGKSSTLAAIINLINETKYYHIVTIEDPIEFIHPHKNSTIHQRELHSDTPDFALALRAALRQAPKVILVGEMRDRETIEIAMEASETGHLVFSTLHTIDAAKTVDRIIGVFPKSEEHVVRTRLAQSFRYIISQRLIPRADQRGRVAAIEILRSTMRTREYIEKGETAGKTLVDAMRDGEIEGMQHFDGVLEKLIRQNVITKEDGLAYATNPGNLMLQLSDMGRQSPQDAMPPTTGGHRMPSESPNPSPASGGRPGSMLDMLER</sequence>
<evidence type="ECO:0000313" key="5">
    <source>
        <dbReference type="Proteomes" id="UP000677668"/>
    </source>
</evidence>
<gene>
    <name evidence="4" type="ORF">J8C05_02305</name>
</gene>
<organism evidence="4 5">
    <name type="scientific">Chloracidobacterium sp. N</name>
    <dbReference type="NCBI Taxonomy" id="2821540"/>
    <lineage>
        <taxon>Bacteria</taxon>
        <taxon>Pseudomonadati</taxon>
        <taxon>Acidobacteriota</taxon>
        <taxon>Terriglobia</taxon>
        <taxon>Terriglobales</taxon>
        <taxon>Acidobacteriaceae</taxon>
        <taxon>Chloracidobacterium</taxon>
        <taxon>Chloracidobacterium aggregatum</taxon>
    </lineage>
</organism>
<dbReference type="InterPro" id="IPR001482">
    <property type="entry name" value="T2SS/T4SS_dom"/>
</dbReference>
<accession>A0ABX8B015</accession>
<reference evidence="4 5" key="1">
    <citation type="submission" date="2021-03" db="EMBL/GenBank/DDBJ databases">
        <title>Genomic and phenotypic characterization of Chloracidobacterium isolates provides evidence for multiple species.</title>
        <authorList>
            <person name="Saini M.K."/>
            <person name="Costas A.M.G."/>
            <person name="Tank M."/>
            <person name="Bryant D.A."/>
        </authorList>
    </citation>
    <scope>NUCLEOTIDE SEQUENCE [LARGE SCALE GENOMIC DNA]</scope>
    <source>
        <strain evidence="4 5">N</strain>
    </source>
</reference>